<dbReference type="GeneID" id="9086709"/>
<evidence type="ECO:0000313" key="2">
    <source>
        <dbReference type="Proteomes" id="UP000008240"/>
    </source>
</evidence>
<reference evidence="1 2" key="1">
    <citation type="journal article" date="2010" name="J. Virol.">
        <title>Familial relationships in hyperthermo- and acidophilic archaeal viruses.</title>
        <authorList>
            <person name="Happonen L.J."/>
            <person name="Redder P."/>
            <person name="Peng X."/>
            <person name="Reigstad L.J."/>
            <person name="Prangishvili D."/>
            <person name="Butcher S.J."/>
        </authorList>
    </citation>
    <scope>NUCLEOTIDE SEQUENCE [LARGE SCALE GENOMIC DNA]</scope>
</reference>
<organism evidence="1 2">
    <name type="scientific">Sulfolobus turreted icosahedral virus 2</name>
    <dbReference type="NCBI Taxonomy" id="754004"/>
    <lineage>
        <taxon>Viruses</taxon>
        <taxon>Varidnaviria</taxon>
        <taxon>Abadenavirae</taxon>
        <taxon>Produgelaviricota</taxon>
        <taxon>Belvinaviricetes</taxon>
        <taxon>Belfryvirales</taxon>
        <taxon>Turriviridae</taxon>
        <taxon>Alphaturrivirus</taxon>
        <taxon>Alphaturrivirus hveragerdiense</taxon>
    </lineage>
</organism>
<evidence type="ECO:0000313" key="1">
    <source>
        <dbReference type="EMBL" id="ADF27762.1"/>
    </source>
</evidence>
<keyword evidence="2" id="KW-1185">Reference proteome</keyword>
<dbReference type="EMBL" id="GU080336">
    <property type="protein sequence ID" value="ADF27762.1"/>
    <property type="molecule type" value="Genomic_DNA"/>
</dbReference>
<dbReference type="OrthoDB" id="34393at10239"/>
<sequence length="101" mass="12067">MGKKVFLPKEVIEEILYRKKKIGNRRDALHLAISSLLDEVEKENEIEIVWNKRFWFGKIYVRNSNLERLRQLATKYNCSYGRVLLSYLQKKKKEGIMGYLS</sequence>
<dbReference type="Proteomes" id="UP000008240">
    <property type="component" value="Segment"/>
</dbReference>
<dbReference type="KEGG" id="vg:9086709"/>
<gene>
    <name evidence="1" type="ORF">STIV2_C101</name>
</gene>
<dbReference type="RefSeq" id="YP_003591097.1">
    <property type="nucleotide sequence ID" value="NC_014099.1"/>
</dbReference>
<protein>
    <submittedName>
        <fullName evidence="1">Uncharacterized protein</fullName>
    </submittedName>
</protein>
<proteinExistence type="predicted"/>
<accession>D5IEZ0</accession>
<name>D5IEZ0_9VIRU</name>